<dbReference type="Pfam" id="PF07705">
    <property type="entry name" value="CARDB"/>
    <property type="match status" value="1"/>
</dbReference>
<dbReference type="Pfam" id="PF18998">
    <property type="entry name" value="Flg_new_2"/>
    <property type="match status" value="2"/>
</dbReference>
<reference evidence="4" key="1">
    <citation type="submission" date="2022-01" db="EMBL/GenBank/DDBJ databases">
        <title>Novel bile acid biosynthetic pathways are enriched in the microbiome of centenarians.</title>
        <authorList>
            <person name="Sato Y."/>
            <person name="Atarashi K."/>
            <person name="Plichta R.D."/>
            <person name="Arai Y."/>
            <person name="Sasajima S."/>
            <person name="Kearney M.S."/>
            <person name="Suda W."/>
            <person name="Takeshita K."/>
            <person name="Sasaki T."/>
            <person name="Okamoto S."/>
            <person name="Skelly N.A."/>
            <person name="Okamura Y."/>
            <person name="Vlamakis H."/>
            <person name="Li Y."/>
            <person name="Tanoue T."/>
            <person name="Takei H."/>
            <person name="Nittono H."/>
            <person name="Narushima S."/>
            <person name="Irie J."/>
            <person name="Itoh H."/>
            <person name="Moriya K."/>
            <person name="Sugiura Y."/>
            <person name="Suematsu M."/>
            <person name="Moritoki N."/>
            <person name="Shibata S."/>
            <person name="Littman R.D."/>
            <person name="Fischbach A.M."/>
            <person name="Uwamino Y."/>
            <person name="Inoue T."/>
            <person name="Honda A."/>
            <person name="Hattori M."/>
            <person name="Murai T."/>
            <person name="Xavier J.R."/>
            <person name="Hirose N."/>
            <person name="Honda K."/>
        </authorList>
    </citation>
    <scope>NUCLEOTIDE SEQUENCE</scope>
    <source>
        <strain evidence="4">CE91-St3</strain>
    </source>
</reference>
<proteinExistence type="predicted"/>
<dbReference type="InterPro" id="IPR044060">
    <property type="entry name" value="Bacterial_rp_domain"/>
</dbReference>
<gene>
    <name evidence="4" type="ORF">CE91St3_32220</name>
</gene>
<dbReference type="InterPro" id="IPR013783">
    <property type="entry name" value="Ig-like_fold"/>
</dbReference>
<evidence type="ECO:0000313" key="5">
    <source>
        <dbReference type="Proteomes" id="UP001055114"/>
    </source>
</evidence>
<dbReference type="SUPFAM" id="SSF49478">
    <property type="entry name" value="Cna protein B-type domain"/>
    <property type="match status" value="1"/>
</dbReference>
<dbReference type="EMBL" id="BQNZ01000003">
    <property type="protein sequence ID" value="GKH73359.1"/>
    <property type="molecule type" value="Genomic_DNA"/>
</dbReference>
<evidence type="ECO:0000259" key="2">
    <source>
        <dbReference type="Pfam" id="PF07705"/>
    </source>
</evidence>
<dbReference type="Gene3D" id="2.60.40.10">
    <property type="entry name" value="Immunoglobulins"/>
    <property type="match status" value="1"/>
</dbReference>
<feature type="region of interest" description="Disordered" evidence="1">
    <location>
        <begin position="2381"/>
        <end position="2412"/>
    </location>
</feature>
<evidence type="ECO:0000256" key="1">
    <source>
        <dbReference type="SAM" id="MobiDB-lite"/>
    </source>
</evidence>
<evidence type="ECO:0000259" key="3">
    <source>
        <dbReference type="Pfam" id="PF18998"/>
    </source>
</evidence>
<name>A0AA37KAV3_9BACT</name>
<comment type="caution">
    <text evidence="4">The sequence shown here is derived from an EMBL/GenBank/DDBJ whole genome shotgun (WGS) entry which is preliminary data.</text>
</comment>
<feature type="compositionally biased region" description="Acidic residues" evidence="1">
    <location>
        <begin position="2394"/>
        <end position="2410"/>
    </location>
</feature>
<feature type="domain" description="Bacterial repeat" evidence="3">
    <location>
        <begin position="2245"/>
        <end position="2310"/>
    </location>
</feature>
<dbReference type="Proteomes" id="UP001055114">
    <property type="component" value="Unassembled WGS sequence"/>
</dbReference>
<evidence type="ECO:0000313" key="4">
    <source>
        <dbReference type="EMBL" id="GKH73359.1"/>
    </source>
</evidence>
<organism evidence="4 5">
    <name type="scientific">Parabacteroides merdae</name>
    <dbReference type="NCBI Taxonomy" id="46503"/>
    <lineage>
        <taxon>Bacteria</taxon>
        <taxon>Pseudomonadati</taxon>
        <taxon>Bacteroidota</taxon>
        <taxon>Bacteroidia</taxon>
        <taxon>Bacteroidales</taxon>
        <taxon>Tannerellaceae</taxon>
        <taxon>Parabacteroides</taxon>
    </lineage>
</organism>
<feature type="domain" description="Bacterial repeat" evidence="3">
    <location>
        <begin position="2320"/>
        <end position="2382"/>
    </location>
</feature>
<accession>A0AA37KAV3</accession>
<sequence length="2493" mass="275201">MQMDNRSEVVAIQFNLHIPDVVTLESANGIQLTEERKDDHSISVTPKGNNNYLVVVMSGNNKPFKLVSGAVIQIPLVVPDNLEVDKEYPFELTNVILADRNGKNVMTSFDAGKIKIVDDNGPDITPKNIQLQSDNFKPGGNVTLTWNVENIGGKTTDDGWNEYLYLVDELGNEYAIGNTRYTETLPAKGSISRKAEYKIGDYPGIEGKVKAKVVLKAFSDWELPVYGENNEGESQNELNMPKVLAWSLNATVVQEKGSPEVSCMLARSGSRRKEETFTFTNESKSRLQVPEQITIPKGESGTYFKIKVIDNEIANPDSFVVVTVTGNSYLELKKEIWIEDDEHPYLKMSVKESEIKEGGMVTMTLEREWNISWPLEVRLRSDHSNRFIDFPSVVIIPANQKTVEVKLNVANDDLPGLDDEVVFTASAPGHIFDLESQRFVKILDDDIPDIDLILSTTTVSEATQSVVATLKRTGVTTNKVTVHLTDNGNGRISIPASIVLEPGMTEKQFVIKTVDNAMKDGDKEVTIKGAIYVSSCNCSTAGTETGVFEKKITVLDDDDARVTSVASKTTLLEGEKGKITVSVNEVLSTPLTVKLSCDNKEVQLPSTVIIPADSRRVDVEITVPRNEESEGNRIITVVIDAGSYGKNTCWLNITDQTLSDAVVTTLQTEKEIPVNGSAKVSLTIKNEGAAALSAQAKVSVYLSTGKELNSSSIALGSLYTQKELAVGESVTLDKNFTFLEKTGDYHLIAIVNEEQTKKELSYINNTSAPFALTLAPLYTVQVSLDKSVLKTGESVMITGKATGSKIAGVPIDLYIINNGYRKVISVTTDNAGVFQTSFTPESWQMGHFSVGACYPDEGLEKEIAGFDMYGLKRVDVSPIQCEVLVGQTQTIPVKIKNIYSTASNIKVKVISGALGCEIASNGMLSLAEGGTGEILLQIKGKTVSPRMSWEKVKLQLISDEGAVLELLVYCYCRTERATLVANVERIQTTMVRGNIREYRFMIANSGGGETGEIRVTPPKAEWLSLATSEIIPSLKQGESTSVVLRLSPAEDMLLRPVMGTIAINCENGDGLAMNFVVTPVSENVGTLVVDVCDENTYTAKGAPHVSGASVRITEYNTGRLLLDAKTDVNGLCTLPALAEGYYKIVATAEGHDVVEQVILVEPGKDNKVVMNLSIQAIAIDFKVEETTLEDRYTFSTKVDFETHVPVPAVVITVPDRIEAEALQPGESLVYTVILKNEGLITAQDCEFLAPEDNSNFDFEPLVTGFFDLKAKQSVSIPVVMTRKGNVKTRSSEREVTPLPLSDCYLYDGTSYFWDCGNDRKWHKYYVPTKIMECVDDGSGFKGFPFMGGGTIFGGKGKDNNPVTGPTQILDKKEELVVGPVPPSKPSKGCIPCQMSLVGNGIKCASRFIPVLEETKDAIEEAIQEVLDERLEEELLNDGILEEDIEKLFERRDFLSFLSDLMKAATECVQQFFDPNHPELYKKVAECYKGFEDSFNTFIDDYMDKYLKGKTDEQKDIFKRRARKLVKGLGIAADVLNCLHDFAHACDHLYQTKSGTNGHIPAYITDFSNVAIKAEEGLQSYMDIMHEILGDSKEWYDCSMDELITCLDQFDMDHQAVYENVVVYKPSCVGEQTFRDFVERWNNTQANKAVENRMDLQKILNCSNKIQEHKQYAQEKGYAGIEEYFADQYVLLASKLDESSQSVCSSVALKFEQTMVLTRQAFKGTLMVKNGHESESMKNVKLNLEVISEDGSVATVREIQISPKEIQGFTGQLDGVWALAHGETGVATIEFIPTKYAAPTGPKEYTFGGTLSYLDPFTGLEVTRDLFPVTMTVSPSPNLSMDYFVQRDILGDDPFTKDVVEPMIPSEFSLLIHNVGAGDAKNVSMVTRQPKIEYNEKGLLVDFKIKSSQLNGEAESVIMGESVQNDFGTIKAGKTAYAQWWMTSTLQGHFTDYKVEATHETSYGNSDLSLLDTVRVHELIRGIRVNESVNPKVTGFMVNDLEDDLDFPDRMYLTDGTTAPVVKATSAELQKISDTEYKLDITPSANGWNYINIPDETGGRLKLLSVNEDTDLDTRKVWQTDRTLRDGKDPKYEYLIHVVDYFEDGPVTKATSSGSFRLVFEERPKTTLAIESITGLPEEDQVATSPVGTITIKFNKAVLSDALIPSMVELYYQGEKVDTKGLQFKQQQQNTYTLDLSTLTKQNGVYTLTILTSKIKDSEGFTGEGDFSVVWNQVASGKVSLTALADPEKAGTVTPSSIQVNYGKNAEFVAKANKGYQFKTWTINDRTVSTEETYLHTAIVDQTLVANFDPISYKIEISYDASQGFVTFGTGYYEFDSSLELIATPNDGYRFAGWFIEGNRVSMEERFIYKVTGDAKLEAHFEATGSDPDNPDTPGGEDPDNPDGGDPDDPTANENVETIIVQVYPTQVADYVHVGVLPAKSRLILFDFTGKQVKQVSSCEGNVDLFMGDQPSGFYLLHILAGDEQKKTVKLIKK</sequence>
<protein>
    <submittedName>
        <fullName evidence="4">Uncharacterized protein</fullName>
    </submittedName>
</protein>
<dbReference type="InterPro" id="IPR011635">
    <property type="entry name" value="CARDB"/>
</dbReference>
<feature type="domain" description="CARDB" evidence="2">
    <location>
        <begin position="662"/>
        <end position="767"/>
    </location>
</feature>